<dbReference type="FunFam" id="3.40.1180.10:FF:000001">
    <property type="entry name" value="(2E,6E)-farnesyl-diphosphate-specific ditrans,polycis-undecaprenyl-diphosphate synthase"/>
    <property type="match status" value="1"/>
</dbReference>
<feature type="binding site" evidence="2">
    <location>
        <position position="57"/>
    </location>
    <ligand>
        <name>substrate</name>
    </ligand>
</feature>
<dbReference type="SUPFAM" id="SSF64005">
    <property type="entry name" value="Undecaprenyl diphosphate synthase"/>
    <property type="match status" value="1"/>
</dbReference>
<dbReference type="Pfam" id="PF01255">
    <property type="entry name" value="Prenyltransf"/>
    <property type="match status" value="1"/>
</dbReference>
<dbReference type="PANTHER" id="PTHR10291:SF0">
    <property type="entry name" value="DEHYDRODOLICHYL DIPHOSPHATE SYNTHASE 2"/>
    <property type="match status" value="1"/>
</dbReference>
<feature type="binding site" evidence="2">
    <location>
        <position position="53"/>
    </location>
    <ligand>
        <name>substrate</name>
    </ligand>
</feature>
<comment type="subunit">
    <text evidence="2">Homodimer.</text>
</comment>
<feature type="active site" description="Proton acceptor" evidence="2">
    <location>
        <position position="88"/>
    </location>
</feature>
<feature type="binding site" evidence="2">
    <location>
        <position position="208"/>
    </location>
    <ligand>
        <name>substrate</name>
    </ligand>
</feature>
<feature type="binding site" evidence="2">
    <location>
        <begin position="85"/>
        <end position="87"/>
    </location>
    <ligand>
        <name>substrate</name>
    </ligand>
</feature>
<evidence type="ECO:0000256" key="1">
    <source>
        <dbReference type="ARBA" id="ARBA00022679"/>
    </source>
</evidence>
<dbReference type="CDD" id="cd00475">
    <property type="entry name" value="Cis_IPPS"/>
    <property type="match status" value="1"/>
</dbReference>
<name>A0A932GRJ4_UNCTE</name>
<reference evidence="3" key="1">
    <citation type="submission" date="2020-07" db="EMBL/GenBank/DDBJ databases">
        <title>Huge and variable diversity of episymbiotic CPR bacteria and DPANN archaea in groundwater ecosystems.</title>
        <authorList>
            <person name="He C.Y."/>
            <person name="Keren R."/>
            <person name="Whittaker M."/>
            <person name="Farag I.F."/>
            <person name="Doudna J."/>
            <person name="Cate J.H.D."/>
            <person name="Banfield J.F."/>
        </authorList>
    </citation>
    <scope>NUCLEOTIDE SEQUENCE</scope>
    <source>
        <strain evidence="3">NC_groundwater_717_Ag_S-0.2um_59_8</strain>
    </source>
</reference>
<dbReference type="Gene3D" id="3.40.1180.10">
    <property type="entry name" value="Decaprenyl diphosphate synthase-like"/>
    <property type="match status" value="1"/>
</dbReference>
<evidence type="ECO:0000313" key="4">
    <source>
        <dbReference type="Proteomes" id="UP000741360"/>
    </source>
</evidence>
<feature type="binding site" evidence="2">
    <location>
        <position position="45"/>
    </location>
    <ligand>
        <name>substrate</name>
    </ligand>
</feature>
<comment type="cofactor">
    <cofactor evidence="2">
        <name>Mg(2+)</name>
        <dbReference type="ChEBI" id="CHEBI:18420"/>
    </cofactor>
    <text evidence="2">Binds 2 magnesium ions per subunit.</text>
</comment>
<gene>
    <name evidence="3" type="ORF">HYY65_13695</name>
</gene>
<feature type="binding site" evidence="2">
    <location>
        <position position="40"/>
    </location>
    <ligand>
        <name>Mg(2+)</name>
        <dbReference type="ChEBI" id="CHEBI:18420"/>
    </ligand>
</feature>
<organism evidence="3 4">
    <name type="scientific">Tectimicrobiota bacterium</name>
    <dbReference type="NCBI Taxonomy" id="2528274"/>
    <lineage>
        <taxon>Bacteria</taxon>
        <taxon>Pseudomonadati</taxon>
        <taxon>Nitrospinota/Tectimicrobiota group</taxon>
        <taxon>Candidatus Tectimicrobiota</taxon>
    </lineage>
</organism>
<dbReference type="NCBIfam" id="NF011405">
    <property type="entry name" value="PRK14830.1"/>
    <property type="match status" value="1"/>
</dbReference>
<dbReference type="GO" id="GO:0045547">
    <property type="term" value="F:ditrans,polycis-polyprenyl diphosphate synthase [(2E,6E)-farnesyl diphosphate specific] activity"/>
    <property type="evidence" value="ECO:0007669"/>
    <property type="project" value="TreeGrafter"/>
</dbReference>
<comment type="similarity">
    <text evidence="2">Belongs to the UPP synthase family.</text>
</comment>
<dbReference type="EC" id="2.5.1.-" evidence="2"/>
<feature type="binding site" evidence="2">
    <location>
        <position position="227"/>
    </location>
    <ligand>
        <name>Mg(2+)</name>
        <dbReference type="ChEBI" id="CHEBI:18420"/>
    </ligand>
</feature>
<dbReference type="GO" id="GO:0000287">
    <property type="term" value="F:magnesium ion binding"/>
    <property type="evidence" value="ECO:0007669"/>
    <property type="project" value="UniProtKB-UniRule"/>
</dbReference>
<keyword evidence="1 2" id="KW-0808">Transferase</keyword>
<dbReference type="EMBL" id="JACPSX010000261">
    <property type="protein sequence ID" value="MBI3016078.1"/>
    <property type="molecule type" value="Genomic_DNA"/>
</dbReference>
<dbReference type="InterPro" id="IPR036424">
    <property type="entry name" value="UPP_synth-like_sf"/>
</dbReference>
<accession>A0A932GRJ4</accession>
<proteinExistence type="inferred from homology"/>
<feature type="binding site" evidence="2">
    <location>
        <position position="91"/>
    </location>
    <ligand>
        <name>substrate</name>
    </ligand>
</feature>
<dbReference type="GO" id="GO:0016094">
    <property type="term" value="P:polyprenol biosynthetic process"/>
    <property type="evidence" value="ECO:0007669"/>
    <property type="project" value="TreeGrafter"/>
</dbReference>
<sequence>MESGLGPNRTLAGEKPVLTPAQLSRIDPAHLPRHIAVITDGNGRWAKRRRLPRVMGHRAGAKAVEELVSNCRQLEIEALTLYSFSSENWNRPQIEIEALMALLDEHLVKEIDRMERENIRFNTIGCIQALPELVQEKIASAKDRTRKNNGMVLTLALSYGAREEIVEAARRLALRVQAREVRVEEINEQLFAGSLDTADLPDPDLLIRTSGELRISNFLLWQVAYTEFYFTDVLWPDFGGQHLLDALLSYQQRQRRFGFTPEQLDCGD</sequence>
<dbReference type="AlphaFoldDB" id="A0A932GRJ4"/>
<feature type="binding site" evidence="2">
    <location>
        <position position="89"/>
    </location>
    <ligand>
        <name>substrate</name>
    </ligand>
</feature>
<keyword evidence="2" id="KW-0479">Metal-binding</keyword>
<dbReference type="PANTHER" id="PTHR10291">
    <property type="entry name" value="DEHYDRODOLICHYL DIPHOSPHATE SYNTHASE FAMILY MEMBER"/>
    <property type="match status" value="1"/>
</dbReference>
<evidence type="ECO:0000313" key="3">
    <source>
        <dbReference type="EMBL" id="MBI3016078.1"/>
    </source>
</evidence>
<dbReference type="PROSITE" id="PS01066">
    <property type="entry name" value="UPP_SYNTHASE"/>
    <property type="match status" value="1"/>
</dbReference>
<feature type="binding site" evidence="2">
    <location>
        <begin position="41"/>
        <end position="44"/>
    </location>
    <ligand>
        <name>substrate</name>
    </ligand>
</feature>
<evidence type="ECO:0000256" key="2">
    <source>
        <dbReference type="HAMAP-Rule" id="MF_01139"/>
    </source>
</evidence>
<dbReference type="InterPro" id="IPR001441">
    <property type="entry name" value="UPP_synth-like"/>
</dbReference>
<dbReference type="NCBIfam" id="TIGR00055">
    <property type="entry name" value="uppS"/>
    <property type="match status" value="1"/>
</dbReference>
<dbReference type="HAMAP" id="MF_01139">
    <property type="entry name" value="ISPT"/>
    <property type="match status" value="1"/>
</dbReference>
<feature type="active site" evidence="2">
    <location>
        <position position="40"/>
    </location>
</feature>
<dbReference type="Proteomes" id="UP000741360">
    <property type="component" value="Unassembled WGS sequence"/>
</dbReference>
<feature type="binding site" evidence="2">
    <location>
        <begin position="214"/>
        <end position="216"/>
    </location>
    <ligand>
        <name>substrate</name>
    </ligand>
</feature>
<protein>
    <recommendedName>
        <fullName evidence="2">Isoprenyl transferase</fullName>
        <ecNumber evidence="2">2.5.1.-</ecNumber>
    </recommendedName>
</protein>
<keyword evidence="2" id="KW-0460">Magnesium</keyword>
<dbReference type="InterPro" id="IPR018520">
    <property type="entry name" value="UPP_synth-like_CS"/>
</dbReference>
<comment type="function">
    <text evidence="2">Catalyzes the condensation of isopentenyl diphosphate (IPP) with allylic pyrophosphates generating different type of terpenoids.</text>
</comment>
<comment type="caution">
    <text evidence="3">The sequence shown here is derived from an EMBL/GenBank/DDBJ whole genome shotgun (WGS) entry which is preliminary data.</text>
</comment>